<feature type="modified residue" description="4-aspartylphosphate" evidence="6">
    <location>
        <position position="51"/>
    </location>
</feature>
<dbReference type="PANTHER" id="PTHR48111:SF22">
    <property type="entry name" value="REGULATOR OF RPOS"/>
    <property type="match status" value="1"/>
</dbReference>
<dbReference type="EMBL" id="CP051774">
    <property type="protein sequence ID" value="QJE96165.1"/>
    <property type="molecule type" value="Genomic_DNA"/>
</dbReference>
<dbReference type="InterPro" id="IPR036388">
    <property type="entry name" value="WH-like_DNA-bd_sf"/>
</dbReference>
<evidence type="ECO:0000259" key="8">
    <source>
        <dbReference type="PROSITE" id="PS50110"/>
    </source>
</evidence>
<dbReference type="AlphaFoldDB" id="A0A858RHI0"/>
<dbReference type="Proteomes" id="UP000501812">
    <property type="component" value="Chromosome"/>
</dbReference>
<accession>A0A858RHI0</accession>
<dbReference type="Gene3D" id="6.10.250.690">
    <property type="match status" value="1"/>
</dbReference>
<evidence type="ECO:0000313" key="10">
    <source>
        <dbReference type="EMBL" id="QJE96165.1"/>
    </source>
</evidence>
<dbReference type="InterPro" id="IPR016032">
    <property type="entry name" value="Sig_transdc_resp-reg_C-effctor"/>
</dbReference>
<dbReference type="InterPro" id="IPR011006">
    <property type="entry name" value="CheY-like_superfamily"/>
</dbReference>
<dbReference type="Gene3D" id="1.10.10.10">
    <property type="entry name" value="Winged helix-like DNA-binding domain superfamily/Winged helix DNA-binding domain"/>
    <property type="match status" value="1"/>
</dbReference>
<proteinExistence type="predicted"/>
<dbReference type="Gene3D" id="3.40.50.2300">
    <property type="match status" value="1"/>
</dbReference>
<protein>
    <submittedName>
        <fullName evidence="10">Response regulator transcription factor</fullName>
    </submittedName>
</protein>
<evidence type="ECO:0000313" key="11">
    <source>
        <dbReference type="Proteomes" id="UP000501812"/>
    </source>
</evidence>
<dbReference type="FunFam" id="1.10.10.10:FF:000005">
    <property type="entry name" value="Two-component system response regulator"/>
    <property type="match status" value="1"/>
</dbReference>
<dbReference type="SUPFAM" id="SSF46894">
    <property type="entry name" value="C-terminal effector domain of the bipartite response regulators"/>
    <property type="match status" value="1"/>
</dbReference>
<evidence type="ECO:0000256" key="7">
    <source>
        <dbReference type="PROSITE-ProRule" id="PRU01091"/>
    </source>
</evidence>
<dbReference type="Pfam" id="PF00072">
    <property type="entry name" value="Response_reg"/>
    <property type="match status" value="1"/>
</dbReference>
<keyword evidence="1 6" id="KW-0597">Phosphoprotein</keyword>
<gene>
    <name evidence="10" type="ORF">HHL09_10335</name>
</gene>
<dbReference type="PANTHER" id="PTHR48111">
    <property type="entry name" value="REGULATOR OF RPOS"/>
    <property type="match status" value="1"/>
</dbReference>
<dbReference type="GO" id="GO:0032993">
    <property type="term" value="C:protein-DNA complex"/>
    <property type="evidence" value="ECO:0007669"/>
    <property type="project" value="TreeGrafter"/>
</dbReference>
<dbReference type="PROSITE" id="PS50110">
    <property type="entry name" value="RESPONSE_REGULATORY"/>
    <property type="match status" value="1"/>
</dbReference>
<dbReference type="InterPro" id="IPR001789">
    <property type="entry name" value="Sig_transdc_resp-reg_receiver"/>
</dbReference>
<keyword evidence="2" id="KW-0902">Two-component regulatory system</keyword>
<reference evidence="10 11" key="1">
    <citation type="submission" date="2020-04" db="EMBL/GenBank/DDBJ databases">
        <title>Luteolibacter sp. G-1-1-1 isolated from soil.</title>
        <authorList>
            <person name="Dahal R.H."/>
        </authorList>
    </citation>
    <scope>NUCLEOTIDE SEQUENCE [LARGE SCALE GENOMIC DNA]</scope>
    <source>
        <strain evidence="10 11">G-1-1-1</strain>
    </source>
</reference>
<evidence type="ECO:0000256" key="3">
    <source>
        <dbReference type="ARBA" id="ARBA00023015"/>
    </source>
</evidence>
<evidence type="ECO:0000256" key="2">
    <source>
        <dbReference type="ARBA" id="ARBA00023012"/>
    </source>
</evidence>
<feature type="domain" description="Response regulatory" evidence="8">
    <location>
        <begin position="2"/>
        <end position="116"/>
    </location>
</feature>
<dbReference type="SMART" id="SM00448">
    <property type="entry name" value="REC"/>
    <property type="match status" value="1"/>
</dbReference>
<keyword evidence="11" id="KW-1185">Reference proteome</keyword>
<dbReference type="PROSITE" id="PS51755">
    <property type="entry name" value="OMPR_PHOB"/>
    <property type="match status" value="1"/>
</dbReference>
<evidence type="ECO:0000256" key="6">
    <source>
        <dbReference type="PROSITE-ProRule" id="PRU00169"/>
    </source>
</evidence>
<keyword evidence="3" id="KW-0805">Transcription regulation</keyword>
<dbReference type="InterPro" id="IPR001867">
    <property type="entry name" value="OmpR/PhoB-type_DNA-bd"/>
</dbReference>
<evidence type="ECO:0000256" key="1">
    <source>
        <dbReference type="ARBA" id="ARBA00022553"/>
    </source>
</evidence>
<dbReference type="CDD" id="cd00383">
    <property type="entry name" value="trans_reg_C"/>
    <property type="match status" value="1"/>
</dbReference>
<organism evidence="10 11">
    <name type="scientific">Luteolibacter luteus</name>
    <dbReference type="NCBI Taxonomy" id="2728835"/>
    <lineage>
        <taxon>Bacteria</taxon>
        <taxon>Pseudomonadati</taxon>
        <taxon>Verrucomicrobiota</taxon>
        <taxon>Verrucomicrobiia</taxon>
        <taxon>Verrucomicrobiales</taxon>
        <taxon>Verrucomicrobiaceae</taxon>
        <taxon>Luteolibacter</taxon>
    </lineage>
</organism>
<dbReference type="InterPro" id="IPR039420">
    <property type="entry name" value="WalR-like"/>
</dbReference>
<evidence type="ECO:0000256" key="5">
    <source>
        <dbReference type="ARBA" id="ARBA00023163"/>
    </source>
</evidence>
<sequence>MRLLVIEDHPALREGICQFLREAGYLVDSEEGGEEGLWAAQNGQYDAILLDLMLPGVDGMSILRKLRALDNPVHILVISARDGLDDRLEALDAGADDYLVKPFPLVEALARVRALLRRSYVKKSPLIRVADLDVDPIRRTVARAGRVIELTALEYRLLEYLAYRAGEVVPRADIWEHVFEDGMGGSSNAVDVYVSYLRKKLNTEGAPDLIQTRRGQGYVLEATLP</sequence>
<dbReference type="SMART" id="SM00862">
    <property type="entry name" value="Trans_reg_C"/>
    <property type="match status" value="1"/>
</dbReference>
<feature type="domain" description="OmpR/PhoB-type" evidence="9">
    <location>
        <begin position="124"/>
        <end position="222"/>
    </location>
</feature>
<dbReference type="GO" id="GO:0006355">
    <property type="term" value="P:regulation of DNA-templated transcription"/>
    <property type="evidence" value="ECO:0007669"/>
    <property type="project" value="InterPro"/>
</dbReference>
<keyword evidence="4 7" id="KW-0238">DNA-binding</keyword>
<feature type="DNA-binding region" description="OmpR/PhoB-type" evidence="7">
    <location>
        <begin position="124"/>
        <end position="222"/>
    </location>
</feature>
<keyword evidence="5" id="KW-0804">Transcription</keyword>
<evidence type="ECO:0000256" key="4">
    <source>
        <dbReference type="ARBA" id="ARBA00023125"/>
    </source>
</evidence>
<dbReference type="GO" id="GO:0005829">
    <property type="term" value="C:cytosol"/>
    <property type="evidence" value="ECO:0007669"/>
    <property type="project" value="TreeGrafter"/>
</dbReference>
<dbReference type="GO" id="GO:0000156">
    <property type="term" value="F:phosphorelay response regulator activity"/>
    <property type="evidence" value="ECO:0007669"/>
    <property type="project" value="TreeGrafter"/>
</dbReference>
<dbReference type="GO" id="GO:0000976">
    <property type="term" value="F:transcription cis-regulatory region binding"/>
    <property type="evidence" value="ECO:0007669"/>
    <property type="project" value="TreeGrafter"/>
</dbReference>
<dbReference type="SUPFAM" id="SSF52172">
    <property type="entry name" value="CheY-like"/>
    <property type="match status" value="1"/>
</dbReference>
<evidence type="ECO:0000259" key="9">
    <source>
        <dbReference type="PROSITE" id="PS51755"/>
    </source>
</evidence>
<dbReference type="KEGG" id="luo:HHL09_10335"/>
<name>A0A858RHI0_9BACT</name>
<dbReference type="RefSeq" id="WP_169454566.1">
    <property type="nucleotide sequence ID" value="NZ_CP051774.1"/>
</dbReference>
<dbReference type="Pfam" id="PF00486">
    <property type="entry name" value="Trans_reg_C"/>
    <property type="match status" value="1"/>
</dbReference>